<keyword evidence="3" id="KW-1185">Reference proteome</keyword>
<dbReference type="RefSeq" id="WP_144705339.1">
    <property type="nucleotide sequence ID" value="NZ_VNJJ01000012.1"/>
</dbReference>
<dbReference type="GO" id="GO:0016853">
    <property type="term" value="F:isomerase activity"/>
    <property type="evidence" value="ECO:0007669"/>
    <property type="project" value="UniProtKB-KW"/>
</dbReference>
<dbReference type="InterPro" id="IPR036237">
    <property type="entry name" value="Xyl_isomerase-like_sf"/>
</dbReference>
<evidence type="ECO:0000259" key="1">
    <source>
        <dbReference type="Pfam" id="PF01261"/>
    </source>
</evidence>
<gene>
    <name evidence="2" type="ORF">FPZ45_18860</name>
</gene>
<dbReference type="Proteomes" id="UP000316330">
    <property type="component" value="Unassembled WGS sequence"/>
</dbReference>
<organism evidence="2 3">
    <name type="scientific">Cohnella terricola</name>
    <dbReference type="NCBI Taxonomy" id="1289167"/>
    <lineage>
        <taxon>Bacteria</taxon>
        <taxon>Bacillati</taxon>
        <taxon>Bacillota</taxon>
        <taxon>Bacilli</taxon>
        <taxon>Bacillales</taxon>
        <taxon>Paenibacillaceae</taxon>
        <taxon>Cohnella</taxon>
    </lineage>
</organism>
<evidence type="ECO:0000313" key="2">
    <source>
        <dbReference type="EMBL" id="TVX97394.1"/>
    </source>
</evidence>
<dbReference type="OrthoDB" id="9782626at2"/>
<sequence length="277" mass="30154">MIKGLTRAGLGLIGDDTALIEQAAEYGFQAVEADAGHLIGKYGLEGAADLLKTNGIALANMSLNVEWRGTEEQFRAGLVALASEAKASASLGCLTCSTYILPSTDQPSAAFTVAAVRRLRQIASVLDAYGMRFALEFVGSHHLRTLFRNPFIYTMEDTLQLIDAIGSANVGMLLDSYHWYTNGLGREDIEKLSPHQVVYVHINDAKDAPIEQLLDNDRLYPGEGVIDLLGFLQSLRTIGYKGVVAQEVIQRQPVELTGSQSLQRTKSCFDRLFDGLG</sequence>
<dbReference type="AlphaFoldDB" id="A0A559JBY3"/>
<dbReference type="SUPFAM" id="SSF51658">
    <property type="entry name" value="Xylose isomerase-like"/>
    <property type="match status" value="1"/>
</dbReference>
<dbReference type="Gene3D" id="3.20.20.150">
    <property type="entry name" value="Divalent-metal-dependent TIM barrel enzymes"/>
    <property type="match status" value="1"/>
</dbReference>
<dbReference type="EMBL" id="VNJJ01000012">
    <property type="protein sequence ID" value="TVX97394.1"/>
    <property type="molecule type" value="Genomic_DNA"/>
</dbReference>
<dbReference type="InterPro" id="IPR050312">
    <property type="entry name" value="IolE/XylAMocC-like"/>
</dbReference>
<dbReference type="PANTHER" id="PTHR12110">
    <property type="entry name" value="HYDROXYPYRUVATE ISOMERASE"/>
    <property type="match status" value="1"/>
</dbReference>
<reference evidence="2 3" key="1">
    <citation type="submission" date="2019-07" db="EMBL/GenBank/DDBJ databases">
        <authorList>
            <person name="Kim J."/>
        </authorList>
    </citation>
    <scope>NUCLEOTIDE SEQUENCE [LARGE SCALE GENOMIC DNA]</scope>
    <source>
        <strain evidence="2 3">G13</strain>
    </source>
</reference>
<proteinExistence type="predicted"/>
<protein>
    <submittedName>
        <fullName evidence="2">Sugar phosphate isomerase/epimerase</fullName>
    </submittedName>
</protein>
<dbReference type="InterPro" id="IPR013022">
    <property type="entry name" value="Xyl_isomerase-like_TIM-brl"/>
</dbReference>
<accession>A0A559JBY3</accession>
<name>A0A559JBY3_9BACL</name>
<evidence type="ECO:0000313" key="3">
    <source>
        <dbReference type="Proteomes" id="UP000316330"/>
    </source>
</evidence>
<dbReference type="PANTHER" id="PTHR12110:SF21">
    <property type="entry name" value="XYLOSE ISOMERASE-LIKE TIM BARREL DOMAIN-CONTAINING PROTEIN"/>
    <property type="match status" value="1"/>
</dbReference>
<comment type="caution">
    <text evidence="2">The sequence shown here is derived from an EMBL/GenBank/DDBJ whole genome shotgun (WGS) entry which is preliminary data.</text>
</comment>
<dbReference type="Pfam" id="PF01261">
    <property type="entry name" value="AP_endonuc_2"/>
    <property type="match status" value="1"/>
</dbReference>
<keyword evidence="2" id="KW-0413">Isomerase</keyword>
<feature type="domain" description="Xylose isomerase-like TIM barrel" evidence="1">
    <location>
        <begin position="20"/>
        <end position="261"/>
    </location>
</feature>